<evidence type="ECO:0000313" key="2">
    <source>
        <dbReference type="EMBL" id="GFN91219.1"/>
    </source>
</evidence>
<organism evidence="2 3">
    <name type="scientific">Plakobranchus ocellatus</name>
    <dbReference type="NCBI Taxonomy" id="259542"/>
    <lineage>
        <taxon>Eukaryota</taxon>
        <taxon>Metazoa</taxon>
        <taxon>Spiralia</taxon>
        <taxon>Lophotrochozoa</taxon>
        <taxon>Mollusca</taxon>
        <taxon>Gastropoda</taxon>
        <taxon>Heterobranchia</taxon>
        <taxon>Euthyneura</taxon>
        <taxon>Panpulmonata</taxon>
        <taxon>Sacoglossa</taxon>
        <taxon>Placobranchoidea</taxon>
        <taxon>Plakobranchidae</taxon>
        <taxon>Plakobranchus</taxon>
    </lineage>
</organism>
<reference evidence="2 3" key="1">
    <citation type="journal article" date="2021" name="Elife">
        <title>Chloroplast acquisition without the gene transfer in kleptoplastic sea slugs, Plakobranchus ocellatus.</title>
        <authorList>
            <person name="Maeda T."/>
            <person name="Takahashi S."/>
            <person name="Yoshida T."/>
            <person name="Shimamura S."/>
            <person name="Takaki Y."/>
            <person name="Nagai Y."/>
            <person name="Toyoda A."/>
            <person name="Suzuki Y."/>
            <person name="Arimoto A."/>
            <person name="Ishii H."/>
            <person name="Satoh N."/>
            <person name="Nishiyama T."/>
            <person name="Hasebe M."/>
            <person name="Maruyama T."/>
            <person name="Minagawa J."/>
            <person name="Obokata J."/>
            <person name="Shigenobu S."/>
        </authorList>
    </citation>
    <scope>NUCLEOTIDE SEQUENCE [LARGE SCALE GENOMIC DNA]</scope>
</reference>
<proteinExistence type="predicted"/>
<evidence type="ECO:0000259" key="1">
    <source>
        <dbReference type="Pfam" id="PF14529"/>
    </source>
</evidence>
<evidence type="ECO:0000313" key="3">
    <source>
        <dbReference type="Proteomes" id="UP000735302"/>
    </source>
</evidence>
<accession>A0AAV3Z6U8</accession>
<dbReference type="InterPro" id="IPR036691">
    <property type="entry name" value="Endo/exonu/phosph_ase_sf"/>
</dbReference>
<dbReference type="Gene3D" id="3.60.10.10">
    <property type="entry name" value="Endonuclease/exonuclease/phosphatase"/>
    <property type="match status" value="1"/>
</dbReference>
<dbReference type="EMBL" id="BLXT01002109">
    <property type="protein sequence ID" value="GFN91219.1"/>
    <property type="molecule type" value="Genomic_DNA"/>
</dbReference>
<protein>
    <submittedName>
        <fullName evidence="2">Pol-like protein</fullName>
    </submittedName>
</protein>
<dbReference type="InterPro" id="IPR005135">
    <property type="entry name" value="Endo/exonuclease/phosphatase"/>
</dbReference>
<dbReference type="Proteomes" id="UP000735302">
    <property type="component" value="Unassembled WGS sequence"/>
</dbReference>
<sequence length="205" mass="22891">MDTVVQWNIRGLRSNFEELKLLLNRSQSAAVALQAWGGPGVTPGLHSASSAGWQGGSPRGEVAVLIRNGTRFSEIDLKTGLHAAAATISLEKTLTVCSLYLPPNSPVSKLSLTELFEQLPKPFLVLGDFNVHSPASDDSRRDGWGRMLEEFIAENDFTLESKLLFIRHIIRPQRLIWQWLHPPLPPNVPVRQRSLSYIFNVVLKF</sequence>
<dbReference type="SUPFAM" id="SSF56219">
    <property type="entry name" value="DNase I-like"/>
    <property type="match status" value="1"/>
</dbReference>
<name>A0AAV3Z6U8_9GAST</name>
<feature type="domain" description="Endonuclease/exonuclease/phosphatase" evidence="1">
    <location>
        <begin position="95"/>
        <end position="158"/>
    </location>
</feature>
<comment type="caution">
    <text evidence="2">The sequence shown here is derived from an EMBL/GenBank/DDBJ whole genome shotgun (WGS) entry which is preliminary data.</text>
</comment>
<dbReference type="GO" id="GO:0003824">
    <property type="term" value="F:catalytic activity"/>
    <property type="evidence" value="ECO:0007669"/>
    <property type="project" value="InterPro"/>
</dbReference>
<keyword evidence="3" id="KW-1185">Reference proteome</keyword>
<dbReference type="AlphaFoldDB" id="A0AAV3Z6U8"/>
<gene>
    <name evidence="2" type="ORF">PoB_001772500</name>
</gene>
<dbReference type="Pfam" id="PF14529">
    <property type="entry name" value="Exo_endo_phos_2"/>
    <property type="match status" value="1"/>
</dbReference>